<evidence type="ECO:0000256" key="6">
    <source>
        <dbReference type="ARBA" id="ARBA00022723"/>
    </source>
</evidence>
<comment type="similarity">
    <text evidence="2">Belongs to the TsaE family.</text>
</comment>
<evidence type="ECO:0000256" key="9">
    <source>
        <dbReference type="ARBA" id="ARBA00022842"/>
    </source>
</evidence>
<evidence type="ECO:0000313" key="11">
    <source>
        <dbReference type="EMBL" id="REH48819.1"/>
    </source>
</evidence>
<gene>
    <name evidence="11" type="ORF">C7448_10599</name>
</gene>
<dbReference type="GO" id="GO:0002949">
    <property type="term" value="P:tRNA threonylcarbamoyladenosine modification"/>
    <property type="evidence" value="ECO:0007669"/>
    <property type="project" value="InterPro"/>
</dbReference>
<keyword evidence="9" id="KW-0460">Magnesium</keyword>
<evidence type="ECO:0000256" key="2">
    <source>
        <dbReference type="ARBA" id="ARBA00007599"/>
    </source>
</evidence>
<dbReference type="GO" id="GO:0005524">
    <property type="term" value="F:ATP binding"/>
    <property type="evidence" value="ECO:0007669"/>
    <property type="project" value="UniProtKB-KW"/>
</dbReference>
<evidence type="ECO:0000256" key="3">
    <source>
        <dbReference type="ARBA" id="ARBA00019010"/>
    </source>
</evidence>
<dbReference type="NCBIfam" id="TIGR00150">
    <property type="entry name" value="T6A_YjeE"/>
    <property type="match status" value="1"/>
</dbReference>
<dbReference type="SUPFAM" id="SSF52540">
    <property type="entry name" value="P-loop containing nucleoside triphosphate hydrolases"/>
    <property type="match status" value="1"/>
</dbReference>
<dbReference type="Pfam" id="PF02367">
    <property type="entry name" value="TsaE"/>
    <property type="match status" value="1"/>
</dbReference>
<sequence length="137" mass="15813">MNRNYSLNELTAIAEEIIATTQHKILLFYGEMGVGKTTLIKEICNVLGIEDIAHSPTFSLVNEYKTISNKTVYHFDFYRIENEEEAYDMGIEDYLYSNNWCLVEWPENVKNLLPLDTVSISISLLENGLRNIQLKTN</sequence>
<name>A0A3E0HQX6_9FLAO</name>
<dbReference type="InterPro" id="IPR003442">
    <property type="entry name" value="T6A_TsaE"/>
</dbReference>
<dbReference type="RefSeq" id="WP_115901362.1">
    <property type="nucleotide sequence ID" value="NZ_QUNS01000005.1"/>
</dbReference>
<dbReference type="Gene3D" id="3.40.50.300">
    <property type="entry name" value="P-loop containing nucleotide triphosphate hydrolases"/>
    <property type="match status" value="1"/>
</dbReference>
<dbReference type="PANTHER" id="PTHR33540">
    <property type="entry name" value="TRNA THREONYLCARBAMOYLADENOSINE BIOSYNTHESIS PROTEIN TSAE"/>
    <property type="match status" value="1"/>
</dbReference>
<dbReference type="InterPro" id="IPR027417">
    <property type="entry name" value="P-loop_NTPase"/>
</dbReference>
<evidence type="ECO:0000256" key="4">
    <source>
        <dbReference type="ARBA" id="ARBA00022490"/>
    </source>
</evidence>
<organism evidence="11 12">
    <name type="scientific">Tenacibaculum gallaicum</name>
    <dbReference type="NCBI Taxonomy" id="561505"/>
    <lineage>
        <taxon>Bacteria</taxon>
        <taxon>Pseudomonadati</taxon>
        <taxon>Bacteroidota</taxon>
        <taxon>Flavobacteriia</taxon>
        <taxon>Flavobacteriales</taxon>
        <taxon>Flavobacteriaceae</taxon>
        <taxon>Tenacibaculum</taxon>
    </lineage>
</organism>
<dbReference type="GO" id="GO:0005737">
    <property type="term" value="C:cytoplasm"/>
    <property type="evidence" value="ECO:0007669"/>
    <property type="project" value="UniProtKB-SubCell"/>
</dbReference>
<reference evidence="11 12" key="1">
    <citation type="submission" date="2018-08" db="EMBL/GenBank/DDBJ databases">
        <title>Genomic Encyclopedia of Type Strains, Phase IV (KMG-IV): sequencing the most valuable type-strain genomes for metagenomic binning, comparative biology and taxonomic classification.</title>
        <authorList>
            <person name="Goeker M."/>
        </authorList>
    </citation>
    <scope>NUCLEOTIDE SEQUENCE [LARGE SCALE GENOMIC DNA]</scope>
    <source>
        <strain evidence="11 12">DSM 18841</strain>
    </source>
</reference>
<evidence type="ECO:0000256" key="7">
    <source>
        <dbReference type="ARBA" id="ARBA00022741"/>
    </source>
</evidence>
<keyword evidence="8" id="KW-0067">ATP-binding</keyword>
<dbReference type="PANTHER" id="PTHR33540:SF2">
    <property type="entry name" value="TRNA THREONYLCARBAMOYLADENOSINE BIOSYNTHESIS PROTEIN TSAE"/>
    <property type="match status" value="1"/>
</dbReference>
<keyword evidence="4" id="KW-0963">Cytoplasm</keyword>
<dbReference type="AlphaFoldDB" id="A0A3E0HQX6"/>
<keyword evidence="5" id="KW-0819">tRNA processing</keyword>
<dbReference type="OrthoDB" id="9815896at2"/>
<keyword evidence="12" id="KW-1185">Reference proteome</keyword>
<evidence type="ECO:0000256" key="10">
    <source>
        <dbReference type="ARBA" id="ARBA00032441"/>
    </source>
</evidence>
<dbReference type="EMBL" id="QUNS01000005">
    <property type="protein sequence ID" value="REH48819.1"/>
    <property type="molecule type" value="Genomic_DNA"/>
</dbReference>
<dbReference type="Proteomes" id="UP000256884">
    <property type="component" value="Unassembled WGS sequence"/>
</dbReference>
<evidence type="ECO:0000256" key="8">
    <source>
        <dbReference type="ARBA" id="ARBA00022840"/>
    </source>
</evidence>
<evidence type="ECO:0000256" key="5">
    <source>
        <dbReference type="ARBA" id="ARBA00022694"/>
    </source>
</evidence>
<accession>A0A3E0HQX6</accession>
<proteinExistence type="inferred from homology"/>
<dbReference type="GO" id="GO:0046872">
    <property type="term" value="F:metal ion binding"/>
    <property type="evidence" value="ECO:0007669"/>
    <property type="project" value="UniProtKB-KW"/>
</dbReference>
<keyword evidence="7" id="KW-0547">Nucleotide-binding</keyword>
<keyword evidence="6" id="KW-0479">Metal-binding</keyword>
<evidence type="ECO:0000313" key="12">
    <source>
        <dbReference type="Proteomes" id="UP000256884"/>
    </source>
</evidence>
<evidence type="ECO:0000256" key="1">
    <source>
        <dbReference type="ARBA" id="ARBA00004496"/>
    </source>
</evidence>
<comment type="subcellular location">
    <subcellularLocation>
        <location evidence="1">Cytoplasm</location>
    </subcellularLocation>
</comment>
<comment type="caution">
    <text evidence="11">The sequence shown here is derived from an EMBL/GenBank/DDBJ whole genome shotgun (WGS) entry which is preliminary data.</text>
</comment>
<protein>
    <recommendedName>
        <fullName evidence="3">tRNA threonylcarbamoyladenosine biosynthesis protein TsaE</fullName>
    </recommendedName>
    <alternativeName>
        <fullName evidence="10">t(6)A37 threonylcarbamoyladenosine biosynthesis protein TsaE</fullName>
    </alternativeName>
</protein>